<dbReference type="PROSITE" id="PS01042">
    <property type="entry name" value="HOMOSER_DHGENASE"/>
    <property type="match status" value="1"/>
</dbReference>
<comment type="pathway">
    <text evidence="2 16">Amino-acid biosynthesis; L-threonine biosynthesis; L-threonine from L-aspartate: step 3/5.</text>
</comment>
<comment type="similarity">
    <text evidence="4 17">Belongs to the homoserine dehydrogenase family.</text>
</comment>
<dbReference type="InterPro" id="IPR036291">
    <property type="entry name" value="NAD(P)-bd_dom_sf"/>
</dbReference>
<keyword evidence="9 16" id="KW-0521">NADP</keyword>
<evidence type="ECO:0000256" key="16">
    <source>
        <dbReference type="RuleBase" id="RU000579"/>
    </source>
</evidence>
<dbReference type="PANTHER" id="PTHR43331:SF1">
    <property type="entry name" value="HOMOSERINE DEHYDROGENASE"/>
    <property type="match status" value="1"/>
</dbReference>
<evidence type="ECO:0000256" key="7">
    <source>
        <dbReference type="ARBA" id="ARBA00022605"/>
    </source>
</evidence>
<dbReference type="Pfam" id="PF00742">
    <property type="entry name" value="Homoserine_dh"/>
    <property type="match status" value="1"/>
</dbReference>
<dbReference type="CDD" id="cd04881">
    <property type="entry name" value="ACT_HSDH-Hom"/>
    <property type="match status" value="1"/>
</dbReference>
<dbReference type="Gene3D" id="3.40.50.720">
    <property type="entry name" value="NAD(P)-binding Rossmann-like Domain"/>
    <property type="match status" value="1"/>
</dbReference>
<accession>A0ABT2JB59</accession>
<comment type="catalytic activity">
    <reaction evidence="15">
        <text>L-homoserine + NAD(+) = L-aspartate 4-semialdehyde + NADH + H(+)</text>
        <dbReference type="Rhea" id="RHEA:15757"/>
        <dbReference type="ChEBI" id="CHEBI:15378"/>
        <dbReference type="ChEBI" id="CHEBI:57476"/>
        <dbReference type="ChEBI" id="CHEBI:57540"/>
        <dbReference type="ChEBI" id="CHEBI:57945"/>
        <dbReference type="ChEBI" id="CHEBI:537519"/>
        <dbReference type="EC" id="1.1.1.3"/>
    </reaction>
    <physiologicalReaction direction="right-to-left" evidence="15">
        <dbReference type="Rhea" id="RHEA:15759"/>
    </physiologicalReaction>
</comment>
<dbReference type="InterPro" id="IPR001342">
    <property type="entry name" value="HDH_cat"/>
</dbReference>
<reference evidence="19 20" key="1">
    <citation type="submission" date="2021-02" db="EMBL/GenBank/DDBJ databases">
        <title>Actinophytocola xerophila sp. nov., isolated from soil of cotton cropping field.</title>
        <authorList>
            <person name="Huang R."/>
            <person name="Chen X."/>
            <person name="Ge X."/>
            <person name="Liu W."/>
        </authorList>
    </citation>
    <scope>NUCLEOTIDE SEQUENCE [LARGE SCALE GENOMIC DNA]</scope>
    <source>
        <strain evidence="19 20">S1-96</strain>
    </source>
</reference>
<dbReference type="EMBL" id="JAFFZE010000014">
    <property type="protein sequence ID" value="MCT2585082.1"/>
    <property type="molecule type" value="Genomic_DNA"/>
</dbReference>
<organism evidence="19 20">
    <name type="scientific">Actinophytocola gossypii</name>
    <dbReference type="NCBI Taxonomy" id="2812003"/>
    <lineage>
        <taxon>Bacteria</taxon>
        <taxon>Bacillati</taxon>
        <taxon>Actinomycetota</taxon>
        <taxon>Actinomycetes</taxon>
        <taxon>Pseudonocardiales</taxon>
        <taxon>Pseudonocardiaceae</taxon>
    </lineage>
</organism>
<dbReference type="SUPFAM" id="SSF55021">
    <property type="entry name" value="ACT-like"/>
    <property type="match status" value="1"/>
</dbReference>
<evidence type="ECO:0000256" key="8">
    <source>
        <dbReference type="ARBA" id="ARBA00022697"/>
    </source>
</evidence>
<proteinExistence type="inferred from homology"/>
<evidence type="ECO:0000256" key="2">
    <source>
        <dbReference type="ARBA" id="ARBA00005056"/>
    </source>
</evidence>
<evidence type="ECO:0000256" key="3">
    <source>
        <dbReference type="ARBA" id="ARBA00005062"/>
    </source>
</evidence>
<dbReference type="PROSITE" id="PS51671">
    <property type="entry name" value="ACT"/>
    <property type="match status" value="1"/>
</dbReference>
<comment type="catalytic activity">
    <reaction evidence="14">
        <text>L-homoserine + NADP(+) = L-aspartate 4-semialdehyde + NADPH + H(+)</text>
        <dbReference type="Rhea" id="RHEA:15761"/>
        <dbReference type="ChEBI" id="CHEBI:15378"/>
        <dbReference type="ChEBI" id="CHEBI:57476"/>
        <dbReference type="ChEBI" id="CHEBI:57783"/>
        <dbReference type="ChEBI" id="CHEBI:58349"/>
        <dbReference type="ChEBI" id="CHEBI:537519"/>
        <dbReference type="EC" id="1.1.1.3"/>
    </reaction>
    <physiologicalReaction direction="right-to-left" evidence="14">
        <dbReference type="Rhea" id="RHEA:15763"/>
    </physiologicalReaction>
</comment>
<comment type="caution">
    <text evidence="19">The sequence shown here is derived from an EMBL/GenBank/DDBJ whole genome shotgun (WGS) entry which is preliminary data.</text>
</comment>
<dbReference type="NCBIfam" id="NF004976">
    <property type="entry name" value="PRK06349.1"/>
    <property type="match status" value="1"/>
</dbReference>
<keyword evidence="10 16" id="KW-0560">Oxidoreductase</keyword>
<dbReference type="InterPro" id="IPR019811">
    <property type="entry name" value="HDH_CS"/>
</dbReference>
<feature type="domain" description="ACT" evidence="18">
    <location>
        <begin position="349"/>
        <end position="422"/>
    </location>
</feature>
<name>A0ABT2JB59_9PSEU</name>
<comment type="pathway">
    <text evidence="3 16">Amino-acid biosynthesis; L-methionine biosynthesis via de novo pathway; L-homoserine from L-aspartate: step 3/3.</text>
</comment>
<comment type="cofactor">
    <cofactor evidence="1">
        <name>a metal cation</name>
        <dbReference type="ChEBI" id="CHEBI:25213"/>
    </cofactor>
</comment>
<evidence type="ECO:0000256" key="13">
    <source>
        <dbReference type="ARBA" id="ARBA00044930"/>
    </source>
</evidence>
<dbReference type="PIRSF" id="PIRSF000098">
    <property type="entry name" value="Homoser_dehydrog"/>
    <property type="match status" value="1"/>
</dbReference>
<evidence type="ECO:0000256" key="4">
    <source>
        <dbReference type="ARBA" id="ARBA00006753"/>
    </source>
</evidence>
<evidence type="ECO:0000256" key="1">
    <source>
        <dbReference type="ARBA" id="ARBA00001920"/>
    </source>
</evidence>
<evidence type="ECO:0000256" key="17">
    <source>
        <dbReference type="RuleBase" id="RU004171"/>
    </source>
</evidence>
<dbReference type="Gene3D" id="3.30.360.10">
    <property type="entry name" value="Dihydrodipicolinate Reductase, domain 2"/>
    <property type="match status" value="1"/>
</dbReference>
<evidence type="ECO:0000313" key="19">
    <source>
        <dbReference type="EMBL" id="MCT2585082.1"/>
    </source>
</evidence>
<comment type="function">
    <text evidence="13">Catalyzes the conversion of L-aspartate-beta-semialdehyde (L-Asa) to L-homoserine (L-Hse), the third step in the biosynthesis of threonine and methionine from aspartate.</text>
</comment>
<keyword evidence="20" id="KW-1185">Reference proteome</keyword>
<evidence type="ECO:0000256" key="5">
    <source>
        <dbReference type="ARBA" id="ARBA00013213"/>
    </source>
</evidence>
<dbReference type="Proteomes" id="UP001156441">
    <property type="component" value="Unassembled WGS sequence"/>
</dbReference>
<evidence type="ECO:0000256" key="14">
    <source>
        <dbReference type="ARBA" id="ARBA00048841"/>
    </source>
</evidence>
<keyword evidence="7 16" id="KW-0028">Amino-acid biosynthesis</keyword>
<dbReference type="SUPFAM" id="SSF51735">
    <property type="entry name" value="NAD(P)-binding Rossmann-fold domains"/>
    <property type="match status" value="1"/>
</dbReference>
<sequence>MSVKVAMLGCGTVGGQVVRLLTEQSGDLAARIGDDVELTGVAVRRPNRHPDVPAHLITTDAAALVESDVDVVVEVIGGIEPARALLVQALRAGKSVVTANKALLAEHAAELFAAAESSGADLYFEAAVAGAIPLLRPLRESLAGDRITRVMGIVNGTTNYILSEMDSSGAGYAETLDEASRLGYAEADPTADVDGYDAASKAAILASIAFHTRVTAAQVYREGISSVTPADVAAARALGRTIKLLAICERVDSEGAEAVAVRVHPAMIPRTHPLAGVGGAFNAVFVEADAAGSLMFYGQGAGGAPTASAVLGDLVAVARNRVVGGRGPGESSYAALPVRPISRVDTRYHISLDVADRAGVLSSVASVFAEHDVSIAAVRQQGRTDDASLVIVTHSAPDEALRSTVDKIAGLPVVHDVVSVMRVEGEEQ</sequence>
<evidence type="ECO:0000313" key="20">
    <source>
        <dbReference type="Proteomes" id="UP001156441"/>
    </source>
</evidence>
<dbReference type="InterPro" id="IPR045865">
    <property type="entry name" value="ACT-like_dom_sf"/>
</dbReference>
<evidence type="ECO:0000256" key="12">
    <source>
        <dbReference type="ARBA" id="ARBA00023167"/>
    </source>
</evidence>
<dbReference type="Pfam" id="PF03447">
    <property type="entry name" value="NAD_binding_3"/>
    <property type="match status" value="1"/>
</dbReference>
<dbReference type="PANTHER" id="PTHR43331">
    <property type="entry name" value="HOMOSERINE DEHYDROGENASE"/>
    <property type="match status" value="1"/>
</dbReference>
<dbReference type="Gene3D" id="3.30.70.260">
    <property type="match status" value="1"/>
</dbReference>
<evidence type="ECO:0000259" key="18">
    <source>
        <dbReference type="PROSITE" id="PS51671"/>
    </source>
</evidence>
<protein>
    <recommendedName>
        <fullName evidence="6 16">Homoserine dehydrogenase</fullName>
        <ecNumber evidence="5 16">1.1.1.3</ecNumber>
    </recommendedName>
</protein>
<dbReference type="InterPro" id="IPR016204">
    <property type="entry name" value="HDH"/>
</dbReference>
<keyword evidence="12 16" id="KW-0486">Methionine biosynthesis</keyword>
<evidence type="ECO:0000256" key="6">
    <source>
        <dbReference type="ARBA" id="ARBA00013376"/>
    </source>
</evidence>
<keyword evidence="8 16" id="KW-0791">Threonine biosynthesis</keyword>
<evidence type="ECO:0000256" key="15">
    <source>
        <dbReference type="ARBA" id="ARBA00049031"/>
    </source>
</evidence>
<dbReference type="SUPFAM" id="SSF55347">
    <property type="entry name" value="Glyceraldehyde-3-phosphate dehydrogenase-like, C-terminal domain"/>
    <property type="match status" value="1"/>
</dbReference>
<dbReference type="InterPro" id="IPR002912">
    <property type="entry name" value="ACT_dom"/>
</dbReference>
<dbReference type="RefSeq" id="WP_260192538.1">
    <property type="nucleotide sequence ID" value="NZ_JAFFZE010000014.1"/>
</dbReference>
<keyword evidence="11" id="KW-0915">Sodium</keyword>
<evidence type="ECO:0000256" key="9">
    <source>
        <dbReference type="ARBA" id="ARBA00022857"/>
    </source>
</evidence>
<gene>
    <name evidence="19" type="ORF">JT362_18360</name>
</gene>
<dbReference type="EC" id="1.1.1.3" evidence="5 16"/>
<evidence type="ECO:0000256" key="11">
    <source>
        <dbReference type="ARBA" id="ARBA00023053"/>
    </source>
</evidence>
<dbReference type="Pfam" id="PF01842">
    <property type="entry name" value="ACT"/>
    <property type="match status" value="1"/>
</dbReference>
<dbReference type="InterPro" id="IPR005106">
    <property type="entry name" value="Asp/hSer_DH_NAD-bd"/>
</dbReference>
<evidence type="ECO:0000256" key="10">
    <source>
        <dbReference type="ARBA" id="ARBA00023002"/>
    </source>
</evidence>